<dbReference type="Proteomes" id="UP001497535">
    <property type="component" value="Unassembled WGS sequence"/>
</dbReference>
<protein>
    <submittedName>
        <fullName evidence="1">Uncharacterized protein</fullName>
    </submittedName>
</protein>
<sequence length="105" mass="12099">MSCATIDNVDLTVEEVADKSKCDLFHKSISFGISNYYKRFVTLKLSSEEYHKLVKWTKVYLKQIKFDSADLLICSQILINEAAEYNFDGNSSMDLLTNFLTYDMS</sequence>
<proteinExistence type="predicted"/>
<evidence type="ECO:0000313" key="2">
    <source>
        <dbReference type="Proteomes" id="UP001497535"/>
    </source>
</evidence>
<comment type="caution">
    <text evidence="1">The sequence shown here is derived from an EMBL/GenBank/DDBJ whole genome shotgun (WGS) entry which is preliminary data.</text>
</comment>
<accession>A0ACB1B0X8</accession>
<dbReference type="EMBL" id="CAVMJV010000137">
    <property type="protein sequence ID" value="CAK5110947.1"/>
    <property type="molecule type" value="Genomic_DNA"/>
</dbReference>
<gene>
    <name evidence="1" type="ORF">MENTE1834_LOCUS44552</name>
</gene>
<keyword evidence="2" id="KW-1185">Reference proteome</keyword>
<name>A0ACB1B0X8_MELEN</name>
<organism evidence="1 2">
    <name type="scientific">Meloidogyne enterolobii</name>
    <name type="common">Root-knot nematode worm</name>
    <name type="synonym">Meloidogyne mayaguensis</name>
    <dbReference type="NCBI Taxonomy" id="390850"/>
    <lineage>
        <taxon>Eukaryota</taxon>
        <taxon>Metazoa</taxon>
        <taxon>Ecdysozoa</taxon>
        <taxon>Nematoda</taxon>
        <taxon>Chromadorea</taxon>
        <taxon>Rhabditida</taxon>
        <taxon>Tylenchina</taxon>
        <taxon>Tylenchomorpha</taxon>
        <taxon>Tylenchoidea</taxon>
        <taxon>Meloidogynidae</taxon>
        <taxon>Meloidogyninae</taxon>
        <taxon>Meloidogyne</taxon>
    </lineage>
</organism>
<reference evidence="1" key="1">
    <citation type="submission" date="2023-11" db="EMBL/GenBank/DDBJ databases">
        <authorList>
            <person name="Poullet M."/>
        </authorList>
    </citation>
    <scope>NUCLEOTIDE SEQUENCE</scope>
    <source>
        <strain evidence="1">E1834</strain>
    </source>
</reference>
<evidence type="ECO:0000313" key="1">
    <source>
        <dbReference type="EMBL" id="CAK5110947.1"/>
    </source>
</evidence>